<dbReference type="eggNOG" id="COG2186">
    <property type="taxonomic scope" value="Bacteria"/>
</dbReference>
<dbReference type="CDD" id="cd07377">
    <property type="entry name" value="WHTH_GntR"/>
    <property type="match status" value="1"/>
</dbReference>
<comment type="caution">
    <text evidence="5">The sequence shown here is derived from an EMBL/GenBank/DDBJ whole genome shotgun (WGS) entry which is preliminary data.</text>
</comment>
<gene>
    <name evidence="5" type="ORF">ET33_13965</name>
</gene>
<dbReference type="PROSITE" id="PS50949">
    <property type="entry name" value="HTH_GNTR"/>
    <property type="match status" value="1"/>
</dbReference>
<dbReference type="Gene3D" id="1.10.10.10">
    <property type="entry name" value="Winged helix-like DNA-binding domain superfamily/Winged helix DNA-binding domain"/>
    <property type="match status" value="1"/>
</dbReference>
<evidence type="ECO:0000313" key="6">
    <source>
        <dbReference type="Proteomes" id="UP000028123"/>
    </source>
</evidence>
<dbReference type="OrthoDB" id="214086at2"/>
<dbReference type="RefSeq" id="WP_036675717.1">
    <property type="nucleotide sequence ID" value="NZ_FYEP01000004.1"/>
</dbReference>
<dbReference type="Gene3D" id="1.20.120.530">
    <property type="entry name" value="GntR ligand-binding domain-like"/>
    <property type="match status" value="1"/>
</dbReference>
<evidence type="ECO:0000256" key="1">
    <source>
        <dbReference type="ARBA" id="ARBA00023015"/>
    </source>
</evidence>
<dbReference type="PANTHER" id="PTHR43537:SF5">
    <property type="entry name" value="UXU OPERON TRANSCRIPTIONAL REGULATOR"/>
    <property type="match status" value="1"/>
</dbReference>
<dbReference type="PANTHER" id="PTHR43537">
    <property type="entry name" value="TRANSCRIPTIONAL REGULATOR, GNTR FAMILY"/>
    <property type="match status" value="1"/>
</dbReference>
<keyword evidence="1" id="KW-0805">Transcription regulation</keyword>
<dbReference type="Proteomes" id="UP000028123">
    <property type="component" value="Unassembled WGS sequence"/>
</dbReference>
<sequence length="228" mass="26360">MKKINKVRMHEMVSEELKQYIRNNDLKKGDKLPSAESIMKILGVGRSSLREALRYLEASDVIEVLNGKGIYVKETAQYQMSAKINVEDERSALLQLMDVRRALEVLAVELAAQRSTDANIEEMRHYLLEIERTRGQASSIADMKFHQAIYKATGNPILQSIVESVWELFSVFWNAPFGHQEIFQDSFPFHQTLFAAIVEKNPMKAREEFNKIMDSMEQSIKNFQFHVM</sequence>
<dbReference type="AlphaFoldDB" id="A0A081PAQ2"/>
<dbReference type="Pfam" id="PF07729">
    <property type="entry name" value="FCD"/>
    <property type="match status" value="1"/>
</dbReference>
<evidence type="ECO:0000256" key="2">
    <source>
        <dbReference type="ARBA" id="ARBA00023125"/>
    </source>
</evidence>
<keyword evidence="3" id="KW-0804">Transcription</keyword>
<keyword evidence="6" id="KW-1185">Reference proteome</keyword>
<dbReference type="InterPro" id="IPR000524">
    <property type="entry name" value="Tscrpt_reg_HTH_GntR"/>
</dbReference>
<dbReference type="InterPro" id="IPR011711">
    <property type="entry name" value="GntR_C"/>
</dbReference>
<proteinExistence type="predicted"/>
<dbReference type="InterPro" id="IPR036390">
    <property type="entry name" value="WH_DNA-bd_sf"/>
</dbReference>
<dbReference type="SUPFAM" id="SSF48008">
    <property type="entry name" value="GntR ligand-binding domain-like"/>
    <property type="match status" value="1"/>
</dbReference>
<feature type="domain" description="HTH gntR-type" evidence="4">
    <location>
        <begin position="7"/>
        <end position="75"/>
    </location>
</feature>
<dbReference type="GO" id="GO:0003677">
    <property type="term" value="F:DNA binding"/>
    <property type="evidence" value="ECO:0007669"/>
    <property type="project" value="UniProtKB-KW"/>
</dbReference>
<dbReference type="Pfam" id="PF00392">
    <property type="entry name" value="GntR"/>
    <property type="match status" value="1"/>
</dbReference>
<evidence type="ECO:0000259" key="4">
    <source>
        <dbReference type="PROSITE" id="PS50949"/>
    </source>
</evidence>
<dbReference type="InterPro" id="IPR008920">
    <property type="entry name" value="TF_FadR/GntR_C"/>
</dbReference>
<dbReference type="GO" id="GO:0003700">
    <property type="term" value="F:DNA-binding transcription factor activity"/>
    <property type="evidence" value="ECO:0007669"/>
    <property type="project" value="InterPro"/>
</dbReference>
<accession>A0A081PAQ2</accession>
<organism evidence="5 6">
    <name type="scientific">Paenibacillus tyrfis</name>
    <dbReference type="NCBI Taxonomy" id="1501230"/>
    <lineage>
        <taxon>Bacteria</taxon>
        <taxon>Bacillati</taxon>
        <taxon>Bacillota</taxon>
        <taxon>Bacilli</taxon>
        <taxon>Bacillales</taxon>
        <taxon>Paenibacillaceae</taxon>
        <taxon>Paenibacillus</taxon>
    </lineage>
</organism>
<dbReference type="EMBL" id="JNVM01000002">
    <property type="protein sequence ID" value="KEQ27775.1"/>
    <property type="molecule type" value="Genomic_DNA"/>
</dbReference>
<protein>
    <submittedName>
        <fullName evidence="5">GntR family transcriptional regulator</fullName>
    </submittedName>
</protein>
<evidence type="ECO:0000313" key="5">
    <source>
        <dbReference type="EMBL" id="KEQ27775.1"/>
    </source>
</evidence>
<dbReference type="SUPFAM" id="SSF46785">
    <property type="entry name" value="Winged helix' DNA-binding domain"/>
    <property type="match status" value="1"/>
</dbReference>
<name>A0A081PAQ2_9BACL</name>
<dbReference type="InterPro" id="IPR036388">
    <property type="entry name" value="WH-like_DNA-bd_sf"/>
</dbReference>
<dbReference type="SMART" id="SM00895">
    <property type="entry name" value="FCD"/>
    <property type="match status" value="1"/>
</dbReference>
<keyword evidence="2" id="KW-0238">DNA-binding</keyword>
<dbReference type="SMART" id="SM00345">
    <property type="entry name" value="HTH_GNTR"/>
    <property type="match status" value="1"/>
</dbReference>
<evidence type="ECO:0000256" key="3">
    <source>
        <dbReference type="ARBA" id="ARBA00023163"/>
    </source>
</evidence>
<reference evidence="5 6" key="1">
    <citation type="submission" date="2014-06" db="EMBL/GenBank/DDBJ databases">
        <title>Draft genome sequence of Paenibacillus sp. MSt1.</title>
        <authorList>
            <person name="Aw Y.K."/>
            <person name="Ong K.S."/>
            <person name="Gan H.M."/>
            <person name="Lee S.M."/>
        </authorList>
    </citation>
    <scope>NUCLEOTIDE SEQUENCE [LARGE SCALE GENOMIC DNA]</scope>
    <source>
        <strain evidence="5 6">MSt1</strain>
    </source>
</reference>